<dbReference type="Gene3D" id="1.10.260.40">
    <property type="entry name" value="lambda repressor-like DNA-binding domains"/>
    <property type="match status" value="1"/>
</dbReference>
<protein>
    <recommendedName>
        <fullName evidence="3">Cytoskeleton protein RodZ-like C-terminal domain-containing protein</fullName>
    </recommendedName>
</protein>
<reference evidence="4 5" key="1">
    <citation type="submission" date="2017-10" db="EMBL/GenBank/DDBJ databases">
        <authorList>
            <person name="Jakob F."/>
        </authorList>
    </citation>
    <scope>NUCLEOTIDE SEQUENCE [LARGE SCALE GENOMIC DNA]</scope>
    <source>
        <strain evidence="4 5">TMW 2.1889</strain>
    </source>
</reference>
<proteinExistence type="predicted"/>
<feature type="compositionally biased region" description="Polar residues" evidence="1">
    <location>
        <begin position="161"/>
        <end position="198"/>
    </location>
</feature>
<sequence length="390" mass="40938">MSERGVVMEDKTGQGMAGQPSATLGARLMARRKELGWNLADVEAHLKVRLAILQAIEEGDYSRLPDKVYVLGFVKNYARLLGFEGEEIMRQADRELSSFMPKRQTVQLDLPGPQEGRSAGLWILLGVGLVVIIGAYVGWYHFSSHGQLASSILPSHLAGNAETSSDGSTSSDARQAGTSEGQGAETQKTASAQPSGGQDMSVRQDDGQKDTPDLQPAPEVVSPSATAVPSGTDVTGSDGHPVEPPAADMTQPVQMTAPMHPAETAKAPETQTAPATVTNQKAEDSVSILAREDSWLQVTDAAGKVQLVRVLKKGEVWQGTPGETYRVTSGNAGGVVFQAGNVVSAPLGLRGRVVRNVTVDAASVEQGHYGYGALTTEAAPASGPTGRNSQ</sequence>
<evidence type="ECO:0000256" key="2">
    <source>
        <dbReference type="SAM" id="Phobius"/>
    </source>
</evidence>
<gene>
    <name evidence="4" type="ORF">CPA56_03990</name>
</gene>
<organism evidence="4 5">
    <name type="scientific">Bombella mellum</name>
    <dbReference type="NCBI Taxonomy" id="2039288"/>
    <lineage>
        <taxon>Bacteria</taxon>
        <taxon>Pseudomonadati</taxon>
        <taxon>Pseudomonadota</taxon>
        <taxon>Alphaproteobacteria</taxon>
        <taxon>Acetobacterales</taxon>
        <taxon>Acetobacteraceae</taxon>
        <taxon>Bombella</taxon>
    </lineage>
</organism>
<dbReference type="InterPro" id="IPR050400">
    <property type="entry name" value="Bact_Cytoskel_RodZ"/>
</dbReference>
<dbReference type="Pfam" id="PF13464">
    <property type="entry name" value="RodZ_C"/>
    <property type="match status" value="1"/>
</dbReference>
<feature type="compositionally biased region" description="Polar residues" evidence="1">
    <location>
        <begin position="223"/>
        <end position="235"/>
    </location>
</feature>
<comment type="caution">
    <text evidence="4">The sequence shown here is derived from an EMBL/GenBank/DDBJ whole genome shotgun (WGS) entry which is preliminary data.</text>
</comment>
<accession>A0ABR5ZS68</accession>
<evidence type="ECO:0000259" key="3">
    <source>
        <dbReference type="Pfam" id="PF13464"/>
    </source>
</evidence>
<evidence type="ECO:0000313" key="5">
    <source>
        <dbReference type="Proteomes" id="UP000765338"/>
    </source>
</evidence>
<dbReference type="PANTHER" id="PTHR34475:SF1">
    <property type="entry name" value="CYTOSKELETON PROTEIN RODZ"/>
    <property type="match status" value="1"/>
</dbReference>
<name>A0ABR5ZS68_9PROT</name>
<dbReference type="PANTHER" id="PTHR34475">
    <property type="match status" value="1"/>
</dbReference>
<dbReference type="EMBL" id="PDLY01000002">
    <property type="protein sequence ID" value="MBA5727154.1"/>
    <property type="molecule type" value="Genomic_DNA"/>
</dbReference>
<feature type="region of interest" description="Disordered" evidence="1">
    <location>
        <begin position="260"/>
        <end position="279"/>
    </location>
</feature>
<keyword evidence="2" id="KW-0472">Membrane</keyword>
<feature type="compositionally biased region" description="Basic and acidic residues" evidence="1">
    <location>
        <begin position="202"/>
        <end position="212"/>
    </location>
</feature>
<feature type="domain" description="Cytoskeleton protein RodZ-like C-terminal" evidence="3">
    <location>
        <begin position="288"/>
        <end position="358"/>
    </location>
</feature>
<evidence type="ECO:0000313" key="4">
    <source>
        <dbReference type="EMBL" id="MBA5727154.1"/>
    </source>
</evidence>
<dbReference type="InterPro" id="IPR010982">
    <property type="entry name" value="Lambda_DNA-bd_dom_sf"/>
</dbReference>
<feature type="region of interest" description="Disordered" evidence="1">
    <location>
        <begin position="160"/>
        <end position="248"/>
    </location>
</feature>
<dbReference type="Pfam" id="PF13413">
    <property type="entry name" value="HTH_25"/>
    <property type="match status" value="1"/>
</dbReference>
<keyword evidence="2" id="KW-0812">Transmembrane</keyword>
<feature type="compositionally biased region" description="Polar residues" evidence="1">
    <location>
        <begin position="269"/>
        <end position="279"/>
    </location>
</feature>
<feature type="region of interest" description="Disordered" evidence="1">
    <location>
        <begin position="1"/>
        <end position="20"/>
    </location>
</feature>
<evidence type="ECO:0000256" key="1">
    <source>
        <dbReference type="SAM" id="MobiDB-lite"/>
    </source>
</evidence>
<feature type="compositionally biased region" description="Basic and acidic residues" evidence="1">
    <location>
        <begin position="1"/>
        <end position="12"/>
    </location>
</feature>
<dbReference type="Proteomes" id="UP000765338">
    <property type="component" value="Unassembled WGS sequence"/>
</dbReference>
<keyword evidence="5" id="KW-1185">Reference proteome</keyword>
<feature type="transmembrane region" description="Helical" evidence="2">
    <location>
        <begin position="121"/>
        <end position="142"/>
    </location>
</feature>
<keyword evidence="2" id="KW-1133">Transmembrane helix</keyword>
<dbReference type="InterPro" id="IPR025194">
    <property type="entry name" value="RodZ-like_C"/>
</dbReference>